<keyword evidence="2" id="KW-1185">Reference proteome</keyword>
<gene>
    <name evidence="1" type="ORF">C7B77_19730</name>
</gene>
<sequence>MNTVNQHVPALARPKLVLQAFHLCKARSKVEDAEVIWDTLADLATPLRIADLEKLPKLTQLERDRIVKLAEDTVNSYSREERQQLIVPLLPDLDGKTLQIDIPASLTSPSVKVAIYPAVIHDSYAIDLTRCYENSQFTVTELGKHLNPKGCLLPSSVRASIGQTLLLFGKPVDWPENEAEFVEVAKGFALALLQDAALNDRTELHLSGQGKFLGGSILGFESEHPN</sequence>
<accession>A0A2T1G803</accession>
<dbReference type="AlphaFoldDB" id="A0A2T1G803"/>
<organism evidence="1 2">
    <name type="scientific">Chamaesiphon polymorphus CCALA 037</name>
    <dbReference type="NCBI Taxonomy" id="2107692"/>
    <lineage>
        <taxon>Bacteria</taxon>
        <taxon>Bacillati</taxon>
        <taxon>Cyanobacteriota</taxon>
        <taxon>Cyanophyceae</taxon>
        <taxon>Gomontiellales</taxon>
        <taxon>Chamaesiphonaceae</taxon>
        <taxon>Chamaesiphon</taxon>
    </lineage>
</organism>
<dbReference type="EMBL" id="PVWO01000304">
    <property type="protein sequence ID" value="PSB53286.1"/>
    <property type="molecule type" value="Genomic_DNA"/>
</dbReference>
<dbReference type="Proteomes" id="UP000238937">
    <property type="component" value="Unassembled WGS sequence"/>
</dbReference>
<comment type="caution">
    <text evidence="1">The sequence shown here is derived from an EMBL/GenBank/DDBJ whole genome shotgun (WGS) entry which is preliminary data.</text>
</comment>
<name>A0A2T1G803_9CYAN</name>
<protein>
    <submittedName>
        <fullName evidence="1">Uncharacterized protein</fullName>
    </submittedName>
</protein>
<evidence type="ECO:0000313" key="2">
    <source>
        <dbReference type="Proteomes" id="UP000238937"/>
    </source>
</evidence>
<proteinExistence type="predicted"/>
<reference evidence="1 2" key="1">
    <citation type="submission" date="2018-03" db="EMBL/GenBank/DDBJ databases">
        <title>The ancient ancestry and fast evolution of plastids.</title>
        <authorList>
            <person name="Moore K.R."/>
            <person name="Magnabosco C."/>
            <person name="Momper L."/>
            <person name="Gold D.A."/>
            <person name="Bosak T."/>
            <person name="Fournier G.P."/>
        </authorList>
    </citation>
    <scope>NUCLEOTIDE SEQUENCE [LARGE SCALE GENOMIC DNA]</scope>
    <source>
        <strain evidence="1 2">CCALA 037</strain>
    </source>
</reference>
<feature type="non-terminal residue" evidence="1">
    <location>
        <position position="226"/>
    </location>
</feature>
<evidence type="ECO:0000313" key="1">
    <source>
        <dbReference type="EMBL" id="PSB53286.1"/>
    </source>
</evidence>